<proteinExistence type="predicted"/>
<dbReference type="Proteomes" id="UP000319483">
    <property type="component" value="Unassembled WGS sequence"/>
</dbReference>
<evidence type="ECO:0000313" key="1">
    <source>
        <dbReference type="EMBL" id="TSK03433.1"/>
    </source>
</evidence>
<evidence type="ECO:0000313" key="2">
    <source>
        <dbReference type="Proteomes" id="UP000319483"/>
    </source>
</evidence>
<comment type="caution">
    <text evidence="1">The sequence shown here is derived from an EMBL/GenBank/DDBJ whole genome shotgun (WGS) entry which is preliminary data.</text>
</comment>
<dbReference type="EMBL" id="VMHM01000006">
    <property type="protein sequence ID" value="TSK03433.1"/>
    <property type="molecule type" value="Genomic_DNA"/>
</dbReference>
<protein>
    <submittedName>
        <fullName evidence="1">Uncharacterized protein</fullName>
    </submittedName>
</protein>
<reference evidence="1 2" key="1">
    <citation type="submission" date="2019-07" db="EMBL/GenBank/DDBJ databases">
        <title>Gilliamella genomes.</title>
        <authorList>
            <person name="Zheng H."/>
        </authorList>
    </citation>
    <scope>NUCLEOTIDE SEQUENCE [LARGE SCALE GENOMIC DNA]</scope>
    <source>
        <strain evidence="1 2">W8127</strain>
    </source>
</reference>
<name>A0A556SQL0_9GAMM</name>
<sequence>MKFTRSVFNKQNFVVNLIKFMLFDTKTNNVNNFIIELLI</sequence>
<dbReference type="AlphaFoldDB" id="A0A556SQL0"/>
<gene>
    <name evidence="1" type="ORF">FPQ15_05315</name>
</gene>
<accession>A0A556SQL0</accession>
<organism evidence="1 2">
    <name type="scientific">Gilliamella apicola</name>
    <dbReference type="NCBI Taxonomy" id="1196095"/>
    <lineage>
        <taxon>Bacteria</taxon>
        <taxon>Pseudomonadati</taxon>
        <taxon>Pseudomonadota</taxon>
        <taxon>Gammaproteobacteria</taxon>
        <taxon>Orbales</taxon>
        <taxon>Orbaceae</taxon>
        <taxon>Gilliamella</taxon>
    </lineage>
</organism>